<dbReference type="EMBL" id="BMNK01000010">
    <property type="protein sequence ID" value="GGP11637.1"/>
    <property type="molecule type" value="Genomic_DNA"/>
</dbReference>
<sequence>MRTSDPTAERAIAESRLRSITDPERAPLLAQVPATFQAFRAAVSTSALDPGRPGLRALLALAAVAVLVAGFFLWRSQPTPEPLAAPTPISSPQPAASPAASPRSSPTAQVTVHVTGKVRRPGVYSLPMGARVTDAVTAAGGVRKGAPLGSVNLARRLTDGEQILVGATAAAAVAGVTPPEAAVLDLNAATPDQLEQLPGVGEVLAARIIDYRTTHGAFTKVDQLRDVSGIGAKKYEEIKPKVRV</sequence>
<feature type="domain" description="Helix-hairpin-helix DNA-binding motif class 1" evidence="3">
    <location>
        <begin position="222"/>
        <end position="241"/>
    </location>
</feature>
<dbReference type="Gene3D" id="1.10.150.280">
    <property type="entry name" value="AF1531-like domain"/>
    <property type="match status" value="1"/>
</dbReference>
<feature type="compositionally biased region" description="Low complexity" evidence="1">
    <location>
        <begin position="92"/>
        <end position="109"/>
    </location>
</feature>
<dbReference type="GO" id="GO:0003677">
    <property type="term" value="F:DNA binding"/>
    <property type="evidence" value="ECO:0007669"/>
    <property type="project" value="InterPro"/>
</dbReference>
<evidence type="ECO:0000313" key="4">
    <source>
        <dbReference type="EMBL" id="GGP11637.1"/>
    </source>
</evidence>
<dbReference type="Pfam" id="PF12836">
    <property type="entry name" value="HHH_3"/>
    <property type="match status" value="1"/>
</dbReference>
<dbReference type="PANTHER" id="PTHR21180">
    <property type="entry name" value="ENDONUCLEASE/EXONUCLEASE/PHOSPHATASE FAMILY DOMAIN-CONTAINING PROTEIN 1"/>
    <property type="match status" value="1"/>
</dbReference>
<keyword evidence="2" id="KW-0472">Membrane</keyword>
<protein>
    <recommendedName>
        <fullName evidence="3">Helix-hairpin-helix DNA-binding motif class 1 domain-containing protein</fullName>
    </recommendedName>
</protein>
<dbReference type="Gene3D" id="3.10.560.10">
    <property type="entry name" value="Outer membrane lipoprotein wza domain like"/>
    <property type="match status" value="1"/>
</dbReference>
<keyword evidence="5" id="KW-1185">Reference proteome</keyword>
<comment type="caution">
    <text evidence="4">The sequence shown here is derived from an EMBL/GenBank/DDBJ whole genome shotgun (WGS) entry which is preliminary data.</text>
</comment>
<dbReference type="InterPro" id="IPR010994">
    <property type="entry name" value="RuvA_2-like"/>
</dbReference>
<keyword evidence="2" id="KW-1133">Transmembrane helix</keyword>
<reference evidence="4" key="2">
    <citation type="submission" date="2020-09" db="EMBL/GenBank/DDBJ databases">
        <authorList>
            <person name="Sun Q."/>
            <person name="Zhou Y."/>
        </authorList>
    </citation>
    <scope>NUCLEOTIDE SEQUENCE</scope>
    <source>
        <strain evidence="4">CGMCC 4.7430</strain>
    </source>
</reference>
<proteinExistence type="predicted"/>
<dbReference type="InterPro" id="IPR051675">
    <property type="entry name" value="Endo/Exo/Phosphatase_dom_1"/>
</dbReference>
<keyword evidence="2" id="KW-0812">Transmembrane</keyword>
<dbReference type="SMART" id="SM00278">
    <property type="entry name" value="HhH1"/>
    <property type="match status" value="2"/>
</dbReference>
<dbReference type="InterPro" id="IPR003583">
    <property type="entry name" value="Hlx-hairpin-Hlx_DNA-bd_motif"/>
</dbReference>
<dbReference type="GO" id="GO:0015627">
    <property type="term" value="C:type II protein secretion system complex"/>
    <property type="evidence" value="ECO:0007669"/>
    <property type="project" value="TreeGrafter"/>
</dbReference>
<evidence type="ECO:0000256" key="1">
    <source>
        <dbReference type="SAM" id="MobiDB-lite"/>
    </source>
</evidence>
<dbReference type="Pfam" id="PF10531">
    <property type="entry name" value="SLBB"/>
    <property type="match status" value="1"/>
</dbReference>
<dbReference type="RefSeq" id="WP_225278200.1">
    <property type="nucleotide sequence ID" value="NZ_BMNK01000010.1"/>
</dbReference>
<feature type="transmembrane region" description="Helical" evidence="2">
    <location>
        <begin position="54"/>
        <end position="74"/>
    </location>
</feature>
<dbReference type="AlphaFoldDB" id="A0A918E7X6"/>
<evidence type="ECO:0000256" key="2">
    <source>
        <dbReference type="SAM" id="Phobius"/>
    </source>
</evidence>
<reference evidence="4" key="1">
    <citation type="journal article" date="2014" name="Int. J. Syst. Evol. Microbiol.">
        <title>Complete genome sequence of Corynebacterium casei LMG S-19264T (=DSM 44701T), isolated from a smear-ripened cheese.</title>
        <authorList>
            <consortium name="US DOE Joint Genome Institute (JGI-PGF)"/>
            <person name="Walter F."/>
            <person name="Albersmeier A."/>
            <person name="Kalinowski J."/>
            <person name="Ruckert C."/>
        </authorList>
    </citation>
    <scope>NUCLEOTIDE SEQUENCE</scope>
    <source>
        <strain evidence="4">CGMCC 4.7430</strain>
    </source>
</reference>
<dbReference type="GO" id="GO:0006281">
    <property type="term" value="P:DNA repair"/>
    <property type="evidence" value="ECO:0007669"/>
    <property type="project" value="InterPro"/>
</dbReference>
<dbReference type="SUPFAM" id="SSF47781">
    <property type="entry name" value="RuvA domain 2-like"/>
    <property type="match status" value="1"/>
</dbReference>
<dbReference type="Proteomes" id="UP000660745">
    <property type="component" value="Unassembled WGS sequence"/>
</dbReference>
<dbReference type="GO" id="GO:0015628">
    <property type="term" value="P:protein secretion by the type II secretion system"/>
    <property type="evidence" value="ECO:0007669"/>
    <property type="project" value="TreeGrafter"/>
</dbReference>
<dbReference type="InterPro" id="IPR019554">
    <property type="entry name" value="Soluble_ligand-bd"/>
</dbReference>
<gene>
    <name evidence="4" type="ORF">GCM10012278_56120</name>
</gene>
<accession>A0A918E7X6</accession>
<dbReference type="PANTHER" id="PTHR21180:SF32">
    <property type="entry name" value="ENDONUCLEASE_EXONUCLEASE_PHOSPHATASE FAMILY DOMAIN-CONTAINING PROTEIN 1"/>
    <property type="match status" value="1"/>
</dbReference>
<dbReference type="SUPFAM" id="SSF142984">
    <property type="entry name" value="Nqo1 middle domain-like"/>
    <property type="match status" value="1"/>
</dbReference>
<feature type="region of interest" description="Disordered" evidence="1">
    <location>
        <begin position="83"/>
        <end position="110"/>
    </location>
</feature>
<feature type="domain" description="Helix-hairpin-helix DNA-binding motif class 1" evidence="3">
    <location>
        <begin position="192"/>
        <end position="211"/>
    </location>
</feature>
<evidence type="ECO:0000313" key="5">
    <source>
        <dbReference type="Proteomes" id="UP000660745"/>
    </source>
</evidence>
<name>A0A918E7X6_9ACTN</name>
<evidence type="ECO:0000259" key="3">
    <source>
        <dbReference type="SMART" id="SM00278"/>
    </source>
</evidence>
<organism evidence="4 5">
    <name type="scientific">Nonomuraea glycinis</name>
    <dbReference type="NCBI Taxonomy" id="2047744"/>
    <lineage>
        <taxon>Bacteria</taxon>
        <taxon>Bacillati</taxon>
        <taxon>Actinomycetota</taxon>
        <taxon>Actinomycetes</taxon>
        <taxon>Streptosporangiales</taxon>
        <taxon>Streptosporangiaceae</taxon>
        <taxon>Nonomuraea</taxon>
    </lineage>
</organism>